<dbReference type="OrthoDB" id="389609at2"/>
<keyword evidence="1" id="KW-0472">Membrane</keyword>
<proteinExistence type="predicted"/>
<sequence>MTEKNSIIAKCEKNIKQLYTQSKKTYRNFLYNIILFIILFAVVIINEIVFKHNLKVKLKVNYVCIAFFIYLIFIFTIIGWFSTEYYYNNLKVFEYDINLKNSQTKIFRIVELNSVRYIFINIVSSFASTLIFSYLIYTTFEEYTSHKIYVEIGILSIHLLLIPAFVKMFETILEIINKYKKLLNHYLTAQFDSLKDLFEDAKFDSNYTHVNFEEYNLKSKHNIFLLCSKTFDEEDKKIIRETNEKILNRYKELWKEYTQLYTIFRQADHKKNKAIIKKLRNVLIIYINIWNDFFIF</sequence>
<dbReference type="EMBL" id="CP046276">
    <property type="protein sequence ID" value="QGS52410.1"/>
    <property type="molecule type" value="Genomic_DNA"/>
</dbReference>
<feature type="transmembrane region" description="Helical" evidence="1">
    <location>
        <begin position="148"/>
        <end position="166"/>
    </location>
</feature>
<organism evidence="2 3">
    <name type="scientific">Spiroplasma tabanidicola</name>
    <dbReference type="NCBI Taxonomy" id="324079"/>
    <lineage>
        <taxon>Bacteria</taxon>
        <taxon>Bacillati</taxon>
        <taxon>Mycoplasmatota</taxon>
        <taxon>Mollicutes</taxon>
        <taxon>Entomoplasmatales</taxon>
        <taxon>Spiroplasmataceae</taxon>
        <taxon>Spiroplasma</taxon>
    </lineage>
</organism>
<accession>A0A6I6C855</accession>
<evidence type="ECO:0000313" key="2">
    <source>
        <dbReference type="EMBL" id="QGS52410.1"/>
    </source>
</evidence>
<keyword evidence="1" id="KW-1133">Transmembrane helix</keyword>
<gene>
    <name evidence="2" type="ORF">STABA_v1c10620</name>
</gene>
<keyword evidence="3" id="KW-1185">Reference proteome</keyword>
<dbReference type="KEGG" id="stab:STABA_v1c10620"/>
<dbReference type="RefSeq" id="WP_156007366.1">
    <property type="nucleotide sequence ID" value="NZ_CP046276.1"/>
</dbReference>
<name>A0A6I6C855_9MOLU</name>
<feature type="transmembrane region" description="Helical" evidence="1">
    <location>
        <begin position="117"/>
        <end position="136"/>
    </location>
</feature>
<feature type="transmembrane region" description="Helical" evidence="1">
    <location>
        <begin position="29"/>
        <end position="50"/>
    </location>
</feature>
<dbReference type="Proteomes" id="UP000424468">
    <property type="component" value="Chromosome"/>
</dbReference>
<evidence type="ECO:0000313" key="3">
    <source>
        <dbReference type="Proteomes" id="UP000424468"/>
    </source>
</evidence>
<feature type="transmembrane region" description="Helical" evidence="1">
    <location>
        <begin position="62"/>
        <end position="81"/>
    </location>
</feature>
<evidence type="ECO:0000256" key="1">
    <source>
        <dbReference type="SAM" id="Phobius"/>
    </source>
</evidence>
<reference evidence="2 3" key="1">
    <citation type="submission" date="2019-11" db="EMBL/GenBank/DDBJ databases">
        <title>Complete genome sequence of Spiroplasma tabanidicola TAUS-1 (DSM 22603).</title>
        <authorList>
            <person name="Huang C.-T."/>
            <person name="Lin Y.-C."/>
            <person name="Kuo C.-H."/>
        </authorList>
    </citation>
    <scope>NUCLEOTIDE SEQUENCE [LARGE SCALE GENOMIC DNA]</scope>
    <source>
        <strain evidence="2 3">TAUS-1</strain>
    </source>
</reference>
<keyword evidence="1" id="KW-0812">Transmembrane</keyword>
<protein>
    <submittedName>
        <fullName evidence="2">Uncharacterized protein</fullName>
    </submittedName>
</protein>
<dbReference type="AlphaFoldDB" id="A0A6I6C855"/>